<dbReference type="STRING" id="404692.A0A0J7BGJ5"/>
<sequence>MSNSLINITRFNAALYKDDMTLAFDLEGYASTSGHGVIHELFFLPLWGDIESTWTNYAHAPSAFAAFAIIHHIHFSGMSLMLDAIDKIVGGNKGNITRFGSSTPESLSPTVEFLQFTQGFFTRTVDTTAPSPAEWHGTLSKPGFPLPGNHAGFSGPLTMANIPASNAPMTGLLCFWH</sequence>
<evidence type="ECO:0000313" key="2">
    <source>
        <dbReference type="Proteomes" id="UP000054565"/>
    </source>
</evidence>
<evidence type="ECO:0000313" key="1">
    <source>
        <dbReference type="EMBL" id="KMP09392.1"/>
    </source>
</evidence>
<dbReference type="AlphaFoldDB" id="A0A0J7BGJ5"/>
<accession>A0A0J7BGJ5</accession>
<reference evidence="2" key="1">
    <citation type="journal article" date="2010" name="Genome Res.">
        <title>Population genomic sequencing of Coccidioides fungi reveals recent hybridization and transposon control.</title>
        <authorList>
            <person name="Neafsey D.E."/>
            <person name="Barker B.M."/>
            <person name="Sharpton T.J."/>
            <person name="Stajich J.E."/>
            <person name="Park D.J."/>
            <person name="Whiston E."/>
            <person name="Hung C.-Y."/>
            <person name="McMahan C."/>
            <person name="White J."/>
            <person name="Sykes S."/>
            <person name="Heiman D."/>
            <person name="Young S."/>
            <person name="Zeng Q."/>
            <person name="Abouelleil A."/>
            <person name="Aftuck L."/>
            <person name="Bessette D."/>
            <person name="Brown A."/>
            <person name="FitzGerald M."/>
            <person name="Lui A."/>
            <person name="Macdonald J.P."/>
            <person name="Priest M."/>
            <person name="Orbach M.J."/>
            <person name="Galgiani J.N."/>
            <person name="Kirkland T.N."/>
            <person name="Cole G.T."/>
            <person name="Birren B.W."/>
            <person name="Henn M.R."/>
            <person name="Taylor J.W."/>
            <person name="Rounsley S.D."/>
        </authorList>
    </citation>
    <scope>NUCLEOTIDE SEQUENCE [LARGE SCALE GENOMIC DNA]</scope>
    <source>
        <strain evidence="2">RMSCC 2394</strain>
    </source>
</reference>
<protein>
    <submittedName>
        <fullName evidence="1">Uncharacterized protein</fullName>
    </submittedName>
</protein>
<proteinExistence type="predicted"/>
<organism evidence="1 2">
    <name type="scientific">Coccidioides immitis RMSCC 2394</name>
    <dbReference type="NCBI Taxonomy" id="404692"/>
    <lineage>
        <taxon>Eukaryota</taxon>
        <taxon>Fungi</taxon>
        <taxon>Dikarya</taxon>
        <taxon>Ascomycota</taxon>
        <taxon>Pezizomycotina</taxon>
        <taxon>Eurotiomycetes</taxon>
        <taxon>Eurotiomycetidae</taxon>
        <taxon>Onygenales</taxon>
        <taxon>Onygenaceae</taxon>
        <taxon>Coccidioides</taxon>
    </lineage>
</organism>
<gene>
    <name evidence="1" type="ORF">CIRG_09562</name>
</gene>
<dbReference type="EMBL" id="DS028099">
    <property type="protein sequence ID" value="KMP09392.1"/>
    <property type="molecule type" value="Genomic_DNA"/>
</dbReference>
<dbReference type="Proteomes" id="UP000054565">
    <property type="component" value="Unassembled WGS sequence"/>
</dbReference>
<name>A0A0J7BGJ5_COCIT</name>